<evidence type="ECO:0000313" key="4">
    <source>
        <dbReference type="Proteomes" id="UP000754710"/>
    </source>
</evidence>
<dbReference type="InterPro" id="IPR003615">
    <property type="entry name" value="HNH_nuc"/>
</dbReference>
<dbReference type="RefSeq" id="WP_221024301.1">
    <property type="nucleotide sequence ID" value="NZ_JAIEZQ010000001.1"/>
</dbReference>
<keyword evidence="3" id="KW-0378">Hydrolase</keyword>
<dbReference type="SMART" id="SM00507">
    <property type="entry name" value="HNHc"/>
    <property type="match status" value="1"/>
</dbReference>
<keyword evidence="3" id="KW-0255">Endonuclease</keyword>
<evidence type="ECO:0000313" key="3">
    <source>
        <dbReference type="EMBL" id="MBY9074655.1"/>
    </source>
</evidence>
<feature type="domain" description="HNH nuclease" evidence="2">
    <location>
        <begin position="357"/>
        <end position="415"/>
    </location>
</feature>
<dbReference type="EMBL" id="JAIEZQ010000001">
    <property type="protein sequence ID" value="MBY9074655.1"/>
    <property type="molecule type" value="Genomic_DNA"/>
</dbReference>
<protein>
    <submittedName>
        <fullName evidence="3">HNH endonuclease</fullName>
    </submittedName>
</protein>
<keyword evidence="3" id="KW-0540">Nuclease</keyword>
<keyword evidence="4" id="KW-1185">Reference proteome</keyword>
<dbReference type="Pfam" id="PF02720">
    <property type="entry name" value="DUF222"/>
    <property type="match status" value="1"/>
</dbReference>
<feature type="region of interest" description="Disordered" evidence="1">
    <location>
        <begin position="248"/>
        <end position="276"/>
    </location>
</feature>
<comment type="caution">
    <text evidence="3">The sequence shown here is derived from an EMBL/GenBank/DDBJ whole genome shotgun (WGS) entry which is preliminary data.</text>
</comment>
<evidence type="ECO:0000259" key="2">
    <source>
        <dbReference type="SMART" id="SM00507"/>
    </source>
</evidence>
<sequence length="456" mass="48652">MFDTLGGLDPAAVVDRAVARRRAADAAEAELLGLAAHWADLHPVPAGDGSPDRVRVPGMERSMRLAGPGTPEVAEFAAAELASALGLSTAAGQLLVGDALELRHRLPRLWAAVATGTLPAWRARLLAQRTRCLPVEAAGWVDAQVVGFAHKIGTARVVALVEAALLRFDPEQAERRALAAAERRGVWVGDEMTDGTRSIRIEADALDAAAFGATIGRIADVLGALGDDDLADVRRAKAVGVIADPQSTLDLLSGPGPQADQEENPGALDTARTASRRRGGRAARVVLYVHLHADALRFHGAPATEAGRGGAVGRVEGLGAVTVQQIRDWVGRTDVTITPVLDLGDRASVDAYEVPDRMRETVLLRSPCCPFPWCNNLTRRKDLDHVRPYLPPSAGGPPGQTTPGNLAPLCRRHHRLKTHGGWSYTQPEPGTYLWRSPHGRRYRVDHTGTAPLDHTA</sequence>
<accession>A0ABS7RHZ2</accession>
<reference evidence="3 4" key="1">
    <citation type="submission" date="2021-08" db="EMBL/GenBank/DDBJ databases">
        <title>Nocardioides bacterium WL0053 sp. nov., isolated from the sediment.</title>
        <authorList>
            <person name="Wang L."/>
            <person name="Zhang D."/>
            <person name="Zhang A."/>
        </authorList>
    </citation>
    <scope>NUCLEOTIDE SEQUENCE [LARGE SCALE GENOMIC DNA]</scope>
    <source>
        <strain evidence="3 4">WL0053</strain>
    </source>
</reference>
<gene>
    <name evidence="3" type="ORF">K1X13_07460</name>
</gene>
<proteinExistence type="predicted"/>
<dbReference type="CDD" id="cd00085">
    <property type="entry name" value="HNHc"/>
    <property type="match status" value="1"/>
</dbReference>
<dbReference type="GO" id="GO:0004519">
    <property type="term" value="F:endonuclease activity"/>
    <property type="evidence" value="ECO:0007669"/>
    <property type="project" value="UniProtKB-KW"/>
</dbReference>
<dbReference type="InterPro" id="IPR003870">
    <property type="entry name" value="DUF222"/>
</dbReference>
<evidence type="ECO:0000256" key="1">
    <source>
        <dbReference type="SAM" id="MobiDB-lite"/>
    </source>
</evidence>
<dbReference type="Proteomes" id="UP000754710">
    <property type="component" value="Unassembled WGS sequence"/>
</dbReference>
<name>A0ABS7RHZ2_9ACTN</name>
<organism evidence="3 4">
    <name type="scientific">Nocardioides jiangsuensis</name>
    <dbReference type="NCBI Taxonomy" id="2866161"/>
    <lineage>
        <taxon>Bacteria</taxon>
        <taxon>Bacillati</taxon>
        <taxon>Actinomycetota</taxon>
        <taxon>Actinomycetes</taxon>
        <taxon>Propionibacteriales</taxon>
        <taxon>Nocardioidaceae</taxon>
        <taxon>Nocardioides</taxon>
    </lineage>
</organism>